<evidence type="ECO:0000313" key="2">
    <source>
        <dbReference type="EMBL" id="SEH45951.1"/>
    </source>
</evidence>
<keyword evidence="3" id="KW-1185">Reference proteome</keyword>
<sequence>MAAVAGLSTLVATSGCLDRVPGIGGGDDGGFGAGTGSGTGDRRLELTLSDRGSTLRESHVRDLSETRDDVDEAAFDAALAGEAYTVTGRPPFHSTPEDPVYAERDGTYYRLDSIVVDESVSTHPVLRLFAVDADAAGEIGSSGEDSTTEAVGDPASAERLPPGDQRAVEIAWMAARARGNRGGVPWGLVRRGGYVYRSEDAIAASRLLAADGPDRVSYQDRGYSVSVSRERFHEPVYRARAEPVAESPEGIEAVLRGVHLDAVVSREDLSNDARNVILEARHGRYGESHPYSSAYEAVLRALHRRAYLDGNVRKDAGVDPSKRRHLRYDGEYFTYRLRFVDSE</sequence>
<name>A0A1H6I9P5_9EURY</name>
<evidence type="ECO:0000256" key="1">
    <source>
        <dbReference type="SAM" id="MobiDB-lite"/>
    </source>
</evidence>
<dbReference type="AlphaFoldDB" id="A0A1H6I9P5"/>
<evidence type="ECO:0000313" key="3">
    <source>
        <dbReference type="Proteomes" id="UP000199215"/>
    </source>
</evidence>
<dbReference type="EMBL" id="FNWU01000002">
    <property type="protein sequence ID" value="SEH45951.1"/>
    <property type="molecule type" value="Genomic_DNA"/>
</dbReference>
<organism evidence="2 3">
    <name type="scientific">Halopenitus malekzadehii</name>
    <dbReference type="NCBI Taxonomy" id="1267564"/>
    <lineage>
        <taxon>Archaea</taxon>
        <taxon>Methanobacteriati</taxon>
        <taxon>Methanobacteriota</taxon>
        <taxon>Stenosarchaea group</taxon>
        <taxon>Halobacteria</taxon>
        <taxon>Halobacteriales</taxon>
        <taxon>Haloferacaceae</taxon>
        <taxon>Halopenitus</taxon>
    </lineage>
</organism>
<reference evidence="2 3" key="1">
    <citation type="submission" date="2016-10" db="EMBL/GenBank/DDBJ databases">
        <authorList>
            <person name="de Groot N.N."/>
        </authorList>
    </citation>
    <scope>NUCLEOTIDE SEQUENCE [LARGE SCALE GENOMIC DNA]</scope>
    <source>
        <strain evidence="2 3">IBRC-M10418</strain>
    </source>
</reference>
<gene>
    <name evidence="2" type="ORF">SAMN05192561_10296</name>
</gene>
<feature type="region of interest" description="Disordered" evidence="1">
    <location>
        <begin position="138"/>
        <end position="162"/>
    </location>
</feature>
<protein>
    <submittedName>
        <fullName evidence="2">Uncharacterized protein</fullName>
    </submittedName>
</protein>
<proteinExistence type="predicted"/>
<dbReference type="Proteomes" id="UP000199215">
    <property type="component" value="Unassembled WGS sequence"/>
</dbReference>
<accession>A0A1H6I9P5</accession>
<dbReference type="OrthoDB" id="313493at2157"/>